<dbReference type="Proteomes" id="UP000659344">
    <property type="component" value="Unassembled WGS sequence"/>
</dbReference>
<sequence>MSERLSRMERHGRSHSNRTHKKEVASVATVDIEGQREQEKEIMDRIQQEEAEYVMSLSRREQAATQSDESLEDLPSRRELYPSQRLKLTRWFFNSLLVVFVVIMIALLWWGISDSPWGQYYDNVK</sequence>
<protein>
    <submittedName>
        <fullName evidence="3">Uncharacterized protein</fullName>
    </submittedName>
</protein>
<organism evidence="3 4">
    <name type="scientific">Paenibacillus segetis</name>
    <dbReference type="NCBI Taxonomy" id="1325360"/>
    <lineage>
        <taxon>Bacteria</taxon>
        <taxon>Bacillati</taxon>
        <taxon>Bacillota</taxon>
        <taxon>Bacilli</taxon>
        <taxon>Bacillales</taxon>
        <taxon>Paenibacillaceae</taxon>
        <taxon>Paenibacillus</taxon>
    </lineage>
</organism>
<keyword evidence="4" id="KW-1185">Reference proteome</keyword>
<evidence type="ECO:0000313" key="4">
    <source>
        <dbReference type="Proteomes" id="UP000659344"/>
    </source>
</evidence>
<feature type="compositionally biased region" description="Basic residues" evidence="1">
    <location>
        <begin position="12"/>
        <end position="21"/>
    </location>
</feature>
<feature type="compositionally biased region" description="Basic and acidic residues" evidence="1">
    <location>
        <begin position="1"/>
        <end position="11"/>
    </location>
</feature>
<gene>
    <name evidence="3" type="ORF">GCM10008013_24580</name>
</gene>
<keyword evidence="2" id="KW-1133">Transmembrane helix</keyword>
<proteinExistence type="predicted"/>
<dbReference type="EMBL" id="BMFT01000001">
    <property type="protein sequence ID" value="GGH24692.1"/>
    <property type="molecule type" value="Genomic_DNA"/>
</dbReference>
<keyword evidence="2" id="KW-0472">Membrane</keyword>
<evidence type="ECO:0000313" key="3">
    <source>
        <dbReference type="EMBL" id="GGH24692.1"/>
    </source>
</evidence>
<feature type="transmembrane region" description="Helical" evidence="2">
    <location>
        <begin position="91"/>
        <end position="112"/>
    </location>
</feature>
<evidence type="ECO:0000256" key="2">
    <source>
        <dbReference type="SAM" id="Phobius"/>
    </source>
</evidence>
<feature type="region of interest" description="Disordered" evidence="1">
    <location>
        <begin position="1"/>
        <end position="41"/>
    </location>
</feature>
<accession>A0ABQ1YHJ0</accession>
<comment type="caution">
    <text evidence="3">The sequence shown here is derived from an EMBL/GenBank/DDBJ whole genome shotgun (WGS) entry which is preliminary data.</text>
</comment>
<keyword evidence="2" id="KW-0812">Transmembrane</keyword>
<dbReference type="RefSeq" id="WP_188539065.1">
    <property type="nucleotide sequence ID" value="NZ_BMFT01000001.1"/>
</dbReference>
<evidence type="ECO:0000256" key="1">
    <source>
        <dbReference type="SAM" id="MobiDB-lite"/>
    </source>
</evidence>
<name>A0ABQ1YHJ0_9BACL</name>
<reference evidence="4" key="1">
    <citation type="journal article" date="2019" name="Int. J. Syst. Evol. Microbiol.">
        <title>The Global Catalogue of Microorganisms (GCM) 10K type strain sequencing project: providing services to taxonomists for standard genome sequencing and annotation.</title>
        <authorList>
            <consortium name="The Broad Institute Genomics Platform"/>
            <consortium name="The Broad Institute Genome Sequencing Center for Infectious Disease"/>
            <person name="Wu L."/>
            <person name="Ma J."/>
        </authorList>
    </citation>
    <scope>NUCLEOTIDE SEQUENCE [LARGE SCALE GENOMIC DNA]</scope>
    <source>
        <strain evidence="4">CGMCC 1.12769</strain>
    </source>
</reference>